<dbReference type="Gene3D" id="3.30.200.20">
    <property type="entry name" value="Phosphorylase Kinase, domain 1"/>
    <property type="match status" value="1"/>
</dbReference>
<feature type="region of interest" description="Disordered" evidence="8">
    <location>
        <begin position="260"/>
        <end position="296"/>
    </location>
</feature>
<dbReference type="EMBL" id="BAAAYR010000001">
    <property type="protein sequence ID" value="GAA3549901.1"/>
    <property type="molecule type" value="Genomic_DNA"/>
</dbReference>
<dbReference type="PROSITE" id="PS00107">
    <property type="entry name" value="PROTEIN_KINASE_ATP"/>
    <property type="match status" value="1"/>
</dbReference>
<evidence type="ECO:0000313" key="12">
    <source>
        <dbReference type="Proteomes" id="UP001500767"/>
    </source>
</evidence>
<keyword evidence="12" id="KW-1185">Reference proteome</keyword>
<dbReference type="EC" id="2.7.11.1" evidence="1"/>
<dbReference type="InterPro" id="IPR011009">
    <property type="entry name" value="Kinase-like_dom_sf"/>
</dbReference>
<dbReference type="SMART" id="SM00220">
    <property type="entry name" value="S_TKc"/>
    <property type="match status" value="1"/>
</dbReference>
<gene>
    <name evidence="11" type="ORF">GCM10022197_00890</name>
</gene>
<keyword evidence="3" id="KW-0808">Transferase</keyword>
<protein>
    <recommendedName>
        <fullName evidence="1">non-specific serine/threonine protein kinase</fullName>
        <ecNumber evidence="1">2.7.11.1</ecNumber>
    </recommendedName>
</protein>
<keyword evidence="9" id="KW-0812">Transmembrane</keyword>
<dbReference type="InterPro" id="IPR017441">
    <property type="entry name" value="Protein_kinase_ATP_BS"/>
</dbReference>
<evidence type="ECO:0000256" key="3">
    <source>
        <dbReference type="ARBA" id="ARBA00022679"/>
    </source>
</evidence>
<name>A0ABP6WCJ4_9ACTN</name>
<dbReference type="Gene3D" id="1.10.510.10">
    <property type="entry name" value="Transferase(Phosphotransferase) domain 1"/>
    <property type="match status" value="1"/>
</dbReference>
<dbReference type="RefSeq" id="WP_204912739.1">
    <property type="nucleotide sequence ID" value="NZ_BAAAYR010000001.1"/>
</dbReference>
<organism evidence="11 12">
    <name type="scientific">Microlunatus spumicola</name>
    <dbReference type="NCBI Taxonomy" id="81499"/>
    <lineage>
        <taxon>Bacteria</taxon>
        <taxon>Bacillati</taxon>
        <taxon>Actinomycetota</taxon>
        <taxon>Actinomycetes</taxon>
        <taxon>Propionibacteriales</taxon>
        <taxon>Propionibacteriaceae</taxon>
        <taxon>Microlunatus</taxon>
    </lineage>
</organism>
<keyword evidence="2" id="KW-0723">Serine/threonine-protein kinase</keyword>
<feature type="binding site" evidence="7">
    <location>
        <position position="36"/>
    </location>
    <ligand>
        <name>ATP</name>
        <dbReference type="ChEBI" id="CHEBI:30616"/>
    </ligand>
</feature>
<dbReference type="PROSITE" id="PS00108">
    <property type="entry name" value="PROTEIN_KINASE_ST"/>
    <property type="match status" value="1"/>
</dbReference>
<dbReference type="PANTHER" id="PTHR43289">
    <property type="entry name" value="MITOGEN-ACTIVATED PROTEIN KINASE KINASE KINASE 20-RELATED"/>
    <property type="match status" value="1"/>
</dbReference>
<evidence type="ECO:0000256" key="7">
    <source>
        <dbReference type="PROSITE-ProRule" id="PRU10141"/>
    </source>
</evidence>
<accession>A0ABP6WCJ4</accession>
<evidence type="ECO:0000256" key="8">
    <source>
        <dbReference type="SAM" id="MobiDB-lite"/>
    </source>
</evidence>
<sequence>MSSIGRYRVVSRLGSGAFSTVWLSHDDDLDTPVAIKVLAENWVGHADVGQRFLEEARLLRRVEDRRVVRVHDIGRLPDERPYFVMDHVGGGTLADLPGLPLAVPEALALGEQLAGAVQVLHDHGVLHRDVKPSNVLLTPLPDRRVVIADLGMAKRLAESTGVTLTVGTPAFMAPEQAHQQAGLDVRADVYAVAAVTYLLLTGRRPFADTTAGEVALRDPGAVPAPVGVGPAGLDDLLRGALAYDPARRPATARRLADRLAELRSGPTQDDRADARADDAADGTADETVRRSPVVAPARSHGLRLPAAAVAVVLAVAAVTWVLLSALLPS</sequence>
<comment type="caution">
    <text evidence="11">The sequence shown here is derived from an EMBL/GenBank/DDBJ whole genome shotgun (WGS) entry which is preliminary data.</text>
</comment>
<dbReference type="Proteomes" id="UP001500767">
    <property type="component" value="Unassembled WGS sequence"/>
</dbReference>
<evidence type="ECO:0000256" key="2">
    <source>
        <dbReference type="ARBA" id="ARBA00022527"/>
    </source>
</evidence>
<dbReference type="Pfam" id="PF00069">
    <property type="entry name" value="Pkinase"/>
    <property type="match status" value="1"/>
</dbReference>
<evidence type="ECO:0000256" key="4">
    <source>
        <dbReference type="ARBA" id="ARBA00022741"/>
    </source>
</evidence>
<evidence type="ECO:0000256" key="1">
    <source>
        <dbReference type="ARBA" id="ARBA00012513"/>
    </source>
</evidence>
<evidence type="ECO:0000313" key="11">
    <source>
        <dbReference type="EMBL" id="GAA3549901.1"/>
    </source>
</evidence>
<keyword evidence="9" id="KW-0472">Membrane</keyword>
<evidence type="ECO:0000256" key="9">
    <source>
        <dbReference type="SAM" id="Phobius"/>
    </source>
</evidence>
<dbReference type="InterPro" id="IPR000719">
    <property type="entry name" value="Prot_kinase_dom"/>
</dbReference>
<keyword evidence="4 7" id="KW-0547">Nucleotide-binding</keyword>
<keyword evidence="9" id="KW-1133">Transmembrane helix</keyword>
<dbReference type="InterPro" id="IPR008271">
    <property type="entry name" value="Ser/Thr_kinase_AS"/>
</dbReference>
<dbReference type="SUPFAM" id="SSF56112">
    <property type="entry name" value="Protein kinase-like (PK-like)"/>
    <property type="match status" value="1"/>
</dbReference>
<evidence type="ECO:0000259" key="10">
    <source>
        <dbReference type="PROSITE" id="PS50011"/>
    </source>
</evidence>
<feature type="transmembrane region" description="Helical" evidence="9">
    <location>
        <begin position="306"/>
        <end position="327"/>
    </location>
</feature>
<dbReference type="PROSITE" id="PS50011">
    <property type="entry name" value="PROTEIN_KINASE_DOM"/>
    <property type="match status" value="1"/>
</dbReference>
<feature type="domain" description="Protein kinase" evidence="10">
    <location>
        <begin position="7"/>
        <end position="260"/>
    </location>
</feature>
<keyword evidence="5" id="KW-0418">Kinase</keyword>
<dbReference type="CDD" id="cd14014">
    <property type="entry name" value="STKc_PknB_like"/>
    <property type="match status" value="1"/>
</dbReference>
<feature type="compositionally biased region" description="Basic and acidic residues" evidence="8">
    <location>
        <begin position="268"/>
        <end position="278"/>
    </location>
</feature>
<reference evidence="12" key="1">
    <citation type="journal article" date="2019" name="Int. J. Syst. Evol. Microbiol.">
        <title>The Global Catalogue of Microorganisms (GCM) 10K type strain sequencing project: providing services to taxonomists for standard genome sequencing and annotation.</title>
        <authorList>
            <consortium name="The Broad Institute Genomics Platform"/>
            <consortium name="The Broad Institute Genome Sequencing Center for Infectious Disease"/>
            <person name="Wu L."/>
            <person name="Ma J."/>
        </authorList>
    </citation>
    <scope>NUCLEOTIDE SEQUENCE [LARGE SCALE GENOMIC DNA]</scope>
    <source>
        <strain evidence="12">JCM 16540</strain>
    </source>
</reference>
<dbReference type="PANTHER" id="PTHR43289:SF6">
    <property type="entry name" value="SERINE_THREONINE-PROTEIN KINASE NEKL-3"/>
    <property type="match status" value="1"/>
</dbReference>
<proteinExistence type="predicted"/>
<evidence type="ECO:0000256" key="5">
    <source>
        <dbReference type="ARBA" id="ARBA00022777"/>
    </source>
</evidence>
<keyword evidence="6 7" id="KW-0067">ATP-binding</keyword>
<evidence type="ECO:0000256" key="6">
    <source>
        <dbReference type="ARBA" id="ARBA00022840"/>
    </source>
</evidence>